<dbReference type="Gene3D" id="1.10.10.60">
    <property type="entry name" value="Homeodomain-like"/>
    <property type="match status" value="2"/>
</dbReference>
<evidence type="ECO:0000256" key="3">
    <source>
        <dbReference type="ARBA" id="ARBA00023163"/>
    </source>
</evidence>
<dbReference type="SUPFAM" id="SSF46689">
    <property type="entry name" value="Homeodomain-like"/>
    <property type="match status" value="1"/>
</dbReference>
<dbReference type="PANTHER" id="PTHR43280">
    <property type="entry name" value="ARAC-FAMILY TRANSCRIPTIONAL REGULATOR"/>
    <property type="match status" value="1"/>
</dbReference>
<dbReference type="InterPro" id="IPR009057">
    <property type="entry name" value="Homeodomain-like_sf"/>
</dbReference>
<evidence type="ECO:0000259" key="4">
    <source>
        <dbReference type="PROSITE" id="PS01124"/>
    </source>
</evidence>
<dbReference type="GO" id="GO:0003700">
    <property type="term" value="F:DNA-binding transcription factor activity"/>
    <property type="evidence" value="ECO:0007669"/>
    <property type="project" value="InterPro"/>
</dbReference>
<dbReference type="Pfam" id="PF02311">
    <property type="entry name" value="AraC_binding"/>
    <property type="match status" value="1"/>
</dbReference>
<dbReference type="InterPro" id="IPR003313">
    <property type="entry name" value="AraC-bd"/>
</dbReference>
<dbReference type="InterPro" id="IPR018060">
    <property type="entry name" value="HTH_AraC"/>
</dbReference>
<sequence length="303" mass="35004">MSNIVHIKTIAQVHKALDLPAPAHPLISLIQIDERVTNYDYGDATYVYDFYQISLKSGISGKITYGRNHYDYDQGSMVFSKPGQAHNYSATEGTEDEQGWALLFHPDLIRRSGLASQMESYSFFSYDTNEALHVSEREKNILSDLVRQVEEEYSQNIDKHTQRLIVSNIELILNYCTRYYERQFLVRQNHNLDLMEKVDGILREYFESKKVLENGLPTVKYLSEAMCMSSSYLSDMMKNATGRNAQQYIQDHLIERIKNALLSSNEQISQIAYGLGFEYPQHLSKLFKAKTGMTPNEYRKSIN</sequence>
<name>A0A5N3QVE9_9VIBR</name>
<evidence type="ECO:0000313" key="5">
    <source>
        <dbReference type="EMBL" id="KAB0285235.1"/>
    </source>
</evidence>
<feature type="domain" description="HTH araC/xylS-type" evidence="4">
    <location>
        <begin position="196"/>
        <end position="301"/>
    </location>
</feature>
<dbReference type="RefSeq" id="WP_150872948.1">
    <property type="nucleotide sequence ID" value="NZ_VWSE01000010.1"/>
</dbReference>
<keyword evidence="3" id="KW-0804">Transcription</keyword>
<evidence type="ECO:0000256" key="1">
    <source>
        <dbReference type="ARBA" id="ARBA00023015"/>
    </source>
</evidence>
<evidence type="ECO:0000313" key="6">
    <source>
        <dbReference type="Proteomes" id="UP000326789"/>
    </source>
</evidence>
<dbReference type="Pfam" id="PF12833">
    <property type="entry name" value="HTH_18"/>
    <property type="match status" value="1"/>
</dbReference>
<dbReference type="PROSITE" id="PS01124">
    <property type="entry name" value="HTH_ARAC_FAMILY_2"/>
    <property type="match status" value="1"/>
</dbReference>
<dbReference type="GO" id="GO:0043565">
    <property type="term" value="F:sequence-specific DNA binding"/>
    <property type="evidence" value="ECO:0007669"/>
    <property type="project" value="InterPro"/>
</dbReference>
<dbReference type="AlphaFoldDB" id="A0A5N3QVE9"/>
<reference evidence="5 6" key="1">
    <citation type="submission" date="2019-09" db="EMBL/GenBank/DDBJ databases">
        <title>Whole genome sequence of Vibrio fortis.</title>
        <authorList>
            <person name="Das S.K."/>
        </authorList>
    </citation>
    <scope>NUCLEOTIDE SEQUENCE [LARGE SCALE GENOMIC DNA]</scope>
    <source>
        <strain evidence="5 6">AN60</strain>
    </source>
</reference>
<dbReference type="PANTHER" id="PTHR43280:SF32">
    <property type="entry name" value="TRANSCRIPTIONAL REGULATORY PROTEIN"/>
    <property type="match status" value="1"/>
</dbReference>
<keyword evidence="2" id="KW-0238">DNA-binding</keyword>
<gene>
    <name evidence="5" type="ORF">F2P58_22145</name>
</gene>
<evidence type="ECO:0000256" key="2">
    <source>
        <dbReference type="ARBA" id="ARBA00023125"/>
    </source>
</evidence>
<comment type="caution">
    <text evidence="5">The sequence shown here is derived from an EMBL/GenBank/DDBJ whole genome shotgun (WGS) entry which is preliminary data.</text>
</comment>
<proteinExistence type="predicted"/>
<accession>A0A5N3QVE9</accession>
<dbReference type="SMART" id="SM00342">
    <property type="entry name" value="HTH_ARAC"/>
    <property type="match status" value="1"/>
</dbReference>
<keyword evidence="1" id="KW-0805">Transcription regulation</keyword>
<dbReference type="Proteomes" id="UP000326789">
    <property type="component" value="Unassembled WGS sequence"/>
</dbReference>
<organism evidence="5 6">
    <name type="scientific">Vibrio fortis</name>
    <dbReference type="NCBI Taxonomy" id="212667"/>
    <lineage>
        <taxon>Bacteria</taxon>
        <taxon>Pseudomonadati</taxon>
        <taxon>Pseudomonadota</taxon>
        <taxon>Gammaproteobacteria</taxon>
        <taxon>Vibrionales</taxon>
        <taxon>Vibrionaceae</taxon>
        <taxon>Vibrio</taxon>
    </lineage>
</organism>
<dbReference type="EMBL" id="VWSE01000010">
    <property type="protein sequence ID" value="KAB0285235.1"/>
    <property type="molecule type" value="Genomic_DNA"/>
</dbReference>
<protein>
    <submittedName>
        <fullName evidence="5">AraC family transcriptional regulator</fullName>
    </submittedName>
</protein>